<feature type="transmembrane region" description="Helical" evidence="8">
    <location>
        <begin position="88"/>
        <end position="108"/>
    </location>
</feature>
<proteinExistence type="inferred from homology"/>
<dbReference type="Pfam" id="PF07690">
    <property type="entry name" value="MFS_1"/>
    <property type="match status" value="1"/>
</dbReference>
<organism evidence="10 11">
    <name type="scientific">Coprinellus micaceus</name>
    <name type="common">Glistening ink-cap mushroom</name>
    <name type="synonym">Coprinus micaceus</name>
    <dbReference type="NCBI Taxonomy" id="71717"/>
    <lineage>
        <taxon>Eukaryota</taxon>
        <taxon>Fungi</taxon>
        <taxon>Dikarya</taxon>
        <taxon>Basidiomycota</taxon>
        <taxon>Agaricomycotina</taxon>
        <taxon>Agaricomycetes</taxon>
        <taxon>Agaricomycetidae</taxon>
        <taxon>Agaricales</taxon>
        <taxon>Agaricineae</taxon>
        <taxon>Psathyrellaceae</taxon>
        <taxon>Coprinellus</taxon>
    </lineage>
</organism>
<feature type="transmembrane region" description="Helical" evidence="8">
    <location>
        <begin position="468"/>
        <end position="492"/>
    </location>
</feature>
<feature type="transmembrane region" description="Helical" evidence="8">
    <location>
        <begin position="183"/>
        <end position="201"/>
    </location>
</feature>
<dbReference type="InterPro" id="IPR051788">
    <property type="entry name" value="MFS_Transporter"/>
</dbReference>
<dbReference type="Proteomes" id="UP000298030">
    <property type="component" value="Unassembled WGS sequence"/>
</dbReference>
<evidence type="ECO:0000313" key="10">
    <source>
        <dbReference type="EMBL" id="TEB35217.1"/>
    </source>
</evidence>
<comment type="similarity">
    <text evidence="2">Belongs to the major facilitator superfamily.</text>
</comment>
<dbReference type="GO" id="GO:0012505">
    <property type="term" value="C:endomembrane system"/>
    <property type="evidence" value="ECO:0007669"/>
    <property type="project" value="UniProtKB-SubCell"/>
</dbReference>
<evidence type="ECO:0000256" key="8">
    <source>
        <dbReference type="SAM" id="Phobius"/>
    </source>
</evidence>
<feature type="transmembrane region" description="Helical" evidence="8">
    <location>
        <begin position="410"/>
        <end position="428"/>
    </location>
</feature>
<keyword evidence="5 8" id="KW-1133">Transmembrane helix</keyword>
<feature type="transmembrane region" description="Helical" evidence="8">
    <location>
        <begin position="238"/>
        <end position="259"/>
    </location>
</feature>
<feature type="transmembrane region" description="Helical" evidence="8">
    <location>
        <begin position="341"/>
        <end position="366"/>
    </location>
</feature>
<evidence type="ECO:0000259" key="9">
    <source>
        <dbReference type="PROSITE" id="PS50850"/>
    </source>
</evidence>
<dbReference type="InterPro" id="IPR020846">
    <property type="entry name" value="MFS_dom"/>
</dbReference>
<reference evidence="10 11" key="1">
    <citation type="journal article" date="2019" name="Nat. Ecol. Evol.">
        <title>Megaphylogeny resolves global patterns of mushroom evolution.</title>
        <authorList>
            <person name="Varga T."/>
            <person name="Krizsan K."/>
            <person name="Foldi C."/>
            <person name="Dima B."/>
            <person name="Sanchez-Garcia M."/>
            <person name="Sanchez-Ramirez S."/>
            <person name="Szollosi G.J."/>
            <person name="Szarkandi J.G."/>
            <person name="Papp V."/>
            <person name="Albert L."/>
            <person name="Andreopoulos W."/>
            <person name="Angelini C."/>
            <person name="Antonin V."/>
            <person name="Barry K.W."/>
            <person name="Bougher N.L."/>
            <person name="Buchanan P."/>
            <person name="Buyck B."/>
            <person name="Bense V."/>
            <person name="Catcheside P."/>
            <person name="Chovatia M."/>
            <person name="Cooper J."/>
            <person name="Damon W."/>
            <person name="Desjardin D."/>
            <person name="Finy P."/>
            <person name="Geml J."/>
            <person name="Haridas S."/>
            <person name="Hughes K."/>
            <person name="Justo A."/>
            <person name="Karasinski D."/>
            <person name="Kautmanova I."/>
            <person name="Kiss B."/>
            <person name="Kocsube S."/>
            <person name="Kotiranta H."/>
            <person name="LaButti K.M."/>
            <person name="Lechner B.E."/>
            <person name="Liimatainen K."/>
            <person name="Lipzen A."/>
            <person name="Lukacs Z."/>
            <person name="Mihaltcheva S."/>
            <person name="Morgado L.N."/>
            <person name="Niskanen T."/>
            <person name="Noordeloos M.E."/>
            <person name="Ohm R.A."/>
            <person name="Ortiz-Santana B."/>
            <person name="Ovrebo C."/>
            <person name="Racz N."/>
            <person name="Riley R."/>
            <person name="Savchenko A."/>
            <person name="Shiryaev A."/>
            <person name="Soop K."/>
            <person name="Spirin V."/>
            <person name="Szebenyi C."/>
            <person name="Tomsovsky M."/>
            <person name="Tulloss R.E."/>
            <person name="Uehling J."/>
            <person name="Grigoriev I.V."/>
            <person name="Vagvolgyi C."/>
            <person name="Papp T."/>
            <person name="Martin F.M."/>
            <person name="Miettinen O."/>
            <person name="Hibbett D.S."/>
            <person name="Nagy L.G."/>
        </authorList>
    </citation>
    <scope>NUCLEOTIDE SEQUENCE [LARGE SCALE GENOMIC DNA]</scope>
    <source>
        <strain evidence="10 11">FP101781</strain>
    </source>
</reference>
<keyword evidence="4 8" id="KW-0812">Transmembrane</keyword>
<dbReference type="GO" id="GO:0022857">
    <property type="term" value="F:transmembrane transporter activity"/>
    <property type="evidence" value="ECO:0007669"/>
    <property type="project" value="InterPro"/>
</dbReference>
<keyword evidence="11" id="KW-1185">Reference proteome</keyword>
<evidence type="ECO:0000256" key="2">
    <source>
        <dbReference type="ARBA" id="ARBA00008335"/>
    </source>
</evidence>
<dbReference type="InterPro" id="IPR011701">
    <property type="entry name" value="MFS"/>
</dbReference>
<dbReference type="OrthoDB" id="413079at2759"/>
<feature type="transmembrane region" description="Helical" evidence="8">
    <location>
        <begin position="265"/>
        <end position="287"/>
    </location>
</feature>
<dbReference type="InterPro" id="IPR036259">
    <property type="entry name" value="MFS_trans_sf"/>
</dbReference>
<dbReference type="GO" id="GO:0016020">
    <property type="term" value="C:membrane"/>
    <property type="evidence" value="ECO:0007669"/>
    <property type="project" value="TreeGrafter"/>
</dbReference>
<evidence type="ECO:0000313" key="11">
    <source>
        <dbReference type="Proteomes" id="UP000298030"/>
    </source>
</evidence>
<dbReference type="PANTHER" id="PTHR23514">
    <property type="entry name" value="BYPASS OF STOP CODON PROTEIN 6"/>
    <property type="match status" value="1"/>
</dbReference>
<feature type="region of interest" description="Disordered" evidence="7">
    <location>
        <begin position="1"/>
        <end position="57"/>
    </location>
</feature>
<gene>
    <name evidence="10" type="ORF">FA13DRAFT_1449457</name>
</gene>
<evidence type="ECO:0000256" key="3">
    <source>
        <dbReference type="ARBA" id="ARBA00022448"/>
    </source>
</evidence>
<evidence type="ECO:0000256" key="4">
    <source>
        <dbReference type="ARBA" id="ARBA00022692"/>
    </source>
</evidence>
<feature type="transmembrane region" description="Helical" evidence="8">
    <location>
        <begin position="378"/>
        <end position="398"/>
    </location>
</feature>
<comment type="caution">
    <text evidence="10">The sequence shown here is derived from an EMBL/GenBank/DDBJ whole genome shotgun (WGS) entry which is preliminary data.</text>
</comment>
<evidence type="ECO:0000256" key="7">
    <source>
        <dbReference type="SAM" id="MobiDB-lite"/>
    </source>
</evidence>
<evidence type="ECO:0000256" key="5">
    <source>
        <dbReference type="ARBA" id="ARBA00022989"/>
    </source>
</evidence>
<feature type="compositionally biased region" description="Low complexity" evidence="7">
    <location>
        <begin position="1"/>
        <end position="16"/>
    </location>
</feature>
<dbReference type="PANTHER" id="PTHR23514:SF3">
    <property type="entry name" value="BYPASS OF STOP CODON PROTEIN 6"/>
    <property type="match status" value="1"/>
</dbReference>
<feature type="transmembrane region" description="Helical" evidence="8">
    <location>
        <begin position="434"/>
        <end position="456"/>
    </location>
</feature>
<protein>
    <submittedName>
        <fullName evidence="10">MFS general substrate transporter</fullName>
    </submittedName>
</protein>
<name>A0A4Y7TLY4_COPMI</name>
<feature type="transmembrane region" description="Helical" evidence="8">
    <location>
        <begin position="207"/>
        <end position="226"/>
    </location>
</feature>
<evidence type="ECO:0000256" key="1">
    <source>
        <dbReference type="ARBA" id="ARBA00004127"/>
    </source>
</evidence>
<feature type="transmembrane region" description="Helical" evidence="8">
    <location>
        <begin position="114"/>
        <end position="137"/>
    </location>
</feature>
<sequence length="532" mass="58049">MSSTQSSTMPSPSVPTLRSCKTSGAADGLPETLPRLPKRMVPERANTSDTLVPPTPSSDCDLKPEFIGSSPAEVPVHERFTWRIASGYFAYFMCGYGDGVMATVLPHLMKDFNITFMTGSLFYAACSIGYIAGTLLLEKMNKQLGRVSRTDTHTSWFPFYACLTKRTGIDASARFSFLQSRHLAIMVGNFFHGMFFLIMGTRGGFPAIFVAQVTVAFARAILNGTLNEYFAIVPKHLSYSFSLWGFGSVIAPLICQALLARGIPWYQFYLGSLVGSALNLAFGAVVFRATPTEFAREKEDADLEFLRSPALSPTSTIHNGEAIVSKTEAPNTLRLAFSLRLVWVACLFGAVYFSSETVSQAFMVSFLREARDGNPNTVGYVTCGFFAGLTLGRLVWGFLTPKLNASRRRLFIAACMSIGLGMHLLIWLSRSVPVNGAALSIVGLLYGPIWPATLNWANDMLPQEVRMVTMAIISCAATLGNGILPFVAGIILNKKGAYTLPYINTALTGLLGLYWVCLPIRKRYATQATGKV</sequence>
<keyword evidence="3" id="KW-0813">Transport</keyword>
<dbReference type="PROSITE" id="PS50850">
    <property type="entry name" value="MFS"/>
    <property type="match status" value="1"/>
</dbReference>
<feature type="domain" description="Major facilitator superfamily (MFS) profile" evidence="9">
    <location>
        <begin position="342"/>
        <end position="532"/>
    </location>
</feature>
<comment type="subcellular location">
    <subcellularLocation>
        <location evidence="1">Endomembrane system</location>
        <topology evidence="1">Multi-pass membrane protein</topology>
    </subcellularLocation>
</comment>
<evidence type="ECO:0000256" key="6">
    <source>
        <dbReference type="ARBA" id="ARBA00023136"/>
    </source>
</evidence>
<dbReference type="EMBL" id="QPFP01000008">
    <property type="protein sequence ID" value="TEB35217.1"/>
    <property type="molecule type" value="Genomic_DNA"/>
</dbReference>
<feature type="transmembrane region" description="Helical" evidence="8">
    <location>
        <begin position="498"/>
        <end position="517"/>
    </location>
</feature>
<dbReference type="Gene3D" id="1.20.1250.20">
    <property type="entry name" value="MFS general substrate transporter like domains"/>
    <property type="match status" value="2"/>
</dbReference>
<keyword evidence="6 8" id="KW-0472">Membrane</keyword>
<dbReference type="SUPFAM" id="SSF103473">
    <property type="entry name" value="MFS general substrate transporter"/>
    <property type="match status" value="1"/>
</dbReference>
<dbReference type="AlphaFoldDB" id="A0A4Y7TLY4"/>
<accession>A0A4Y7TLY4</accession>